<name>A0A6J8DMF0_MYTCO</name>
<proteinExistence type="predicted"/>
<protein>
    <recommendedName>
        <fullName evidence="4">B box-type domain-containing protein</fullName>
    </recommendedName>
</protein>
<gene>
    <name evidence="2" type="ORF">MCOR_41738</name>
</gene>
<evidence type="ECO:0000256" key="1">
    <source>
        <dbReference type="SAM" id="Coils"/>
    </source>
</evidence>
<dbReference type="OrthoDB" id="10512836at2759"/>
<keyword evidence="1" id="KW-0175">Coiled coil</keyword>
<dbReference type="AlphaFoldDB" id="A0A6J8DMF0"/>
<organism evidence="2 3">
    <name type="scientific">Mytilus coruscus</name>
    <name type="common">Sea mussel</name>
    <dbReference type="NCBI Taxonomy" id="42192"/>
    <lineage>
        <taxon>Eukaryota</taxon>
        <taxon>Metazoa</taxon>
        <taxon>Spiralia</taxon>
        <taxon>Lophotrochozoa</taxon>
        <taxon>Mollusca</taxon>
        <taxon>Bivalvia</taxon>
        <taxon>Autobranchia</taxon>
        <taxon>Pteriomorphia</taxon>
        <taxon>Mytilida</taxon>
        <taxon>Mytiloidea</taxon>
        <taxon>Mytilidae</taxon>
        <taxon>Mytilinae</taxon>
        <taxon>Mytilus</taxon>
    </lineage>
</organism>
<sequence>MKTCRNYKAFYLTSTKTSYYRNGHQRRCMVLRHFQCKNINQPAQEFCPQCEEALCGDCHKECKEIIFIEHFLTPSKGHKSVAFDNIEKVLNDLESNISSAVKDRDRNLSDLREQKQVIAEQIKQKRQQINTFLNNLEEALIEKVSAMEIEYCQKIEEVIQKLNERKKM</sequence>
<accession>A0A6J8DMF0</accession>
<evidence type="ECO:0000313" key="2">
    <source>
        <dbReference type="EMBL" id="CAC5408334.1"/>
    </source>
</evidence>
<dbReference type="Proteomes" id="UP000507470">
    <property type="component" value="Unassembled WGS sequence"/>
</dbReference>
<dbReference type="EMBL" id="CACVKT020007531">
    <property type="protein sequence ID" value="CAC5408334.1"/>
    <property type="molecule type" value="Genomic_DNA"/>
</dbReference>
<feature type="coiled-coil region" evidence="1">
    <location>
        <begin position="83"/>
        <end position="142"/>
    </location>
</feature>
<reference evidence="2 3" key="1">
    <citation type="submission" date="2020-06" db="EMBL/GenBank/DDBJ databases">
        <authorList>
            <person name="Li R."/>
            <person name="Bekaert M."/>
        </authorList>
    </citation>
    <scope>NUCLEOTIDE SEQUENCE [LARGE SCALE GENOMIC DNA]</scope>
    <source>
        <strain evidence="3">wild</strain>
    </source>
</reference>
<evidence type="ECO:0000313" key="3">
    <source>
        <dbReference type="Proteomes" id="UP000507470"/>
    </source>
</evidence>
<keyword evidence="3" id="KW-1185">Reference proteome</keyword>
<evidence type="ECO:0008006" key="4">
    <source>
        <dbReference type="Google" id="ProtNLM"/>
    </source>
</evidence>